<dbReference type="InterPro" id="IPR023341">
    <property type="entry name" value="MABP"/>
</dbReference>
<keyword evidence="16" id="KW-1185">Reference proteome</keyword>
<sequence length="236" mass="25289">MDPGPAPDGVPIVGLAWALASAVPPRGYSATLQENVVTDIQILNEKTPLPMGFTYISEFLDTKASVSKKKRVCMKLVPLGVADTAVFDVRLSGKSRVVPGYMRVGEIGGFAVWCKKGKVSKPKPLPKPRNISLGISGLSLDKSSDSSEKPSTLSSRQGTIRRSDSIYEASSLYGISAMDGVPFILHPKFEGKDNGPMGFSTFADLTIKSLADIEEEYSYGFVVERTAAARLPPSVC</sequence>
<dbReference type="PANTHER" id="PTHR31612:SF2">
    <property type="entry name" value="MULTIVESICULAR BODY SUBUNIT 12A"/>
    <property type="match status" value="1"/>
</dbReference>
<dbReference type="Proteomes" id="UP000515140">
    <property type="component" value="Unplaced"/>
</dbReference>
<comment type="similarity">
    <text evidence="3">Belongs to the MVB12 family.</text>
</comment>
<dbReference type="Pfam" id="PF10240">
    <property type="entry name" value="DUF2464"/>
    <property type="match status" value="1"/>
</dbReference>
<keyword evidence="8" id="KW-0653">Protein transport</keyword>
<evidence type="ECO:0000256" key="12">
    <source>
        <dbReference type="ARBA" id="ARBA00033024"/>
    </source>
</evidence>
<evidence type="ECO:0000259" key="15">
    <source>
        <dbReference type="PROSITE" id="PS51498"/>
    </source>
</evidence>
<reference evidence="17" key="1">
    <citation type="submission" date="2025-08" db="UniProtKB">
        <authorList>
            <consortium name="RefSeq"/>
        </authorList>
    </citation>
    <scope>IDENTIFICATION</scope>
    <source>
        <tissue evidence="17">Spleen</tissue>
    </source>
</reference>
<keyword evidence="10" id="KW-0472">Membrane</keyword>
<name>A0A6P5KYF8_PHACI</name>
<keyword evidence="9" id="KW-0729">SH3-binding</keyword>
<evidence type="ECO:0000256" key="10">
    <source>
        <dbReference type="ARBA" id="ARBA00023136"/>
    </source>
</evidence>
<dbReference type="GO" id="GO:0032510">
    <property type="term" value="P:endosome to lysosome transport via multivesicular body sorting pathway"/>
    <property type="evidence" value="ECO:0007669"/>
    <property type="project" value="TreeGrafter"/>
</dbReference>
<evidence type="ECO:0000256" key="3">
    <source>
        <dbReference type="ARBA" id="ARBA00010432"/>
    </source>
</evidence>
<dbReference type="PANTHER" id="PTHR31612">
    <property type="entry name" value="MULTIVESICULAR BODY SUBUNIT 12A"/>
    <property type="match status" value="1"/>
</dbReference>
<evidence type="ECO:0000256" key="11">
    <source>
        <dbReference type="ARBA" id="ARBA00033002"/>
    </source>
</evidence>
<evidence type="ECO:0000313" key="16">
    <source>
        <dbReference type="Proteomes" id="UP000515140"/>
    </source>
</evidence>
<dbReference type="GO" id="GO:0046755">
    <property type="term" value="P:viral budding"/>
    <property type="evidence" value="ECO:0007669"/>
    <property type="project" value="TreeGrafter"/>
</dbReference>
<evidence type="ECO:0000256" key="2">
    <source>
        <dbReference type="ARBA" id="ARBA00004633"/>
    </source>
</evidence>
<dbReference type="GO" id="GO:0005829">
    <property type="term" value="C:cytosol"/>
    <property type="evidence" value="ECO:0007669"/>
    <property type="project" value="TreeGrafter"/>
</dbReference>
<proteinExistence type="inferred from homology"/>
<evidence type="ECO:0000256" key="7">
    <source>
        <dbReference type="ARBA" id="ARBA00022753"/>
    </source>
</evidence>
<dbReference type="InterPro" id="IPR040335">
    <property type="entry name" value="MVB12A"/>
</dbReference>
<evidence type="ECO:0000256" key="8">
    <source>
        <dbReference type="ARBA" id="ARBA00022927"/>
    </source>
</evidence>
<comment type="subcellular location">
    <subcellularLocation>
        <location evidence="1">Cytoplasm</location>
    </subcellularLocation>
    <subcellularLocation>
        <location evidence="2">Late endosome membrane</location>
        <topology evidence="2">Peripheral membrane protein</topology>
    </subcellularLocation>
</comment>
<dbReference type="GO" id="GO:0032801">
    <property type="term" value="P:receptor catabolic process"/>
    <property type="evidence" value="ECO:0007669"/>
    <property type="project" value="TreeGrafter"/>
</dbReference>
<protein>
    <recommendedName>
        <fullName evidence="4">Multivesicular body subunit 12A</fullName>
    </recommendedName>
    <alternativeName>
        <fullName evidence="12">ESCRT-I complex subunit MVB12A</fullName>
    </alternativeName>
    <alternativeName>
        <fullName evidence="11">Protein FAM125A</fullName>
    </alternativeName>
</protein>
<feature type="domain" description="MABP" evidence="15">
    <location>
        <begin position="1"/>
        <end position="118"/>
    </location>
</feature>
<gene>
    <name evidence="17" type="primary">MVB12A</name>
</gene>
<dbReference type="CTD" id="93343"/>
<keyword evidence="6" id="KW-0963">Cytoplasm</keyword>
<dbReference type="GeneID" id="110214427"/>
<dbReference type="InterPro" id="IPR018798">
    <property type="entry name" value="MVB12A/B"/>
</dbReference>
<keyword evidence="7" id="KW-0967">Endosome</keyword>
<dbReference type="InterPro" id="IPR023340">
    <property type="entry name" value="UMA"/>
</dbReference>
<dbReference type="AlphaFoldDB" id="A0A6P5KYF8"/>
<feature type="domain" description="UMA" evidence="14">
    <location>
        <begin position="178"/>
        <end position="228"/>
    </location>
</feature>
<dbReference type="PROSITE" id="PS51497">
    <property type="entry name" value="UMA"/>
    <property type="match status" value="1"/>
</dbReference>
<evidence type="ECO:0000256" key="1">
    <source>
        <dbReference type="ARBA" id="ARBA00004496"/>
    </source>
</evidence>
<dbReference type="GO" id="GO:0031902">
    <property type="term" value="C:late endosome membrane"/>
    <property type="evidence" value="ECO:0007669"/>
    <property type="project" value="UniProtKB-SubCell"/>
</dbReference>
<evidence type="ECO:0000256" key="13">
    <source>
        <dbReference type="SAM" id="MobiDB-lite"/>
    </source>
</evidence>
<evidence type="ECO:0000313" key="17">
    <source>
        <dbReference type="RefSeq" id="XP_020851018.1"/>
    </source>
</evidence>
<feature type="region of interest" description="Disordered" evidence="13">
    <location>
        <begin position="120"/>
        <end position="159"/>
    </location>
</feature>
<dbReference type="RefSeq" id="XP_020851018.1">
    <property type="nucleotide sequence ID" value="XM_020995359.1"/>
</dbReference>
<dbReference type="GO" id="GO:0015031">
    <property type="term" value="P:protein transport"/>
    <property type="evidence" value="ECO:0007669"/>
    <property type="project" value="UniProtKB-KW"/>
</dbReference>
<evidence type="ECO:0000256" key="6">
    <source>
        <dbReference type="ARBA" id="ARBA00022490"/>
    </source>
</evidence>
<evidence type="ECO:0000256" key="4">
    <source>
        <dbReference type="ARBA" id="ARBA00017653"/>
    </source>
</evidence>
<dbReference type="GO" id="GO:0000813">
    <property type="term" value="C:ESCRT I complex"/>
    <property type="evidence" value="ECO:0007669"/>
    <property type="project" value="InterPro"/>
</dbReference>
<dbReference type="Gene3D" id="2.100.10.50">
    <property type="match status" value="1"/>
</dbReference>
<evidence type="ECO:0000259" key="14">
    <source>
        <dbReference type="PROSITE" id="PS51497"/>
    </source>
</evidence>
<dbReference type="PROSITE" id="PS51498">
    <property type="entry name" value="MABP"/>
    <property type="match status" value="1"/>
</dbReference>
<dbReference type="GO" id="GO:0042058">
    <property type="term" value="P:regulation of epidermal growth factor receptor signaling pathway"/>
    <property type="evidence" value="ECO:0007669"/>
    <property type="project" value="TreeGrafter"/>
</dbReference>
<feature type="compositionally biased region" description="Low complexity" evidence="13">
    <location>
        <begin position="131"/>
        <end position="141"/>
    </location>
</feature>
<evidence type="ECO:0000256" key="9">
    <source>
        <dbReference type="ARBA" id="ARBA00023036"/>
    </source>
</evidence>
<keyword evidence="5" id="KW-0813">Transport</keyword>
<accession>A0A6P5KYF8</accession>
<evidence type="ECO:0000256" key="5">
    <source>
        <dbReference type="ARBA" id="ARBA00022448"/>
    </source>
</evidence>
<organism evidence="16 17">
    <name type="scientific">Phascolarctos cinereus</name>
    <name type="common">Koala</name>
    <dbReference type="NCBI Taxonomy" id="38626"/>
    <lineage>
        <taxon>Eukaryota</taxon>
        <taxon>Metazoa</taxon>
        <taxon>Chordata</taxon>
        <taxon>Craniata</taxon>
        <taxon>Vertebrata</taxon>
        <taxon>Euteleostomi</taxon>
        <taxon>Mammalia</taxon>
        <taxon>Metatheria</taxon>
        <taxon>Diprotodontia</taxon>
        <taxon>Phascolarctidae</taxon>
        <taxon>Phascolarctos</taxon>
    </lineage>
</organism>
<dbReference type="GO" id="GO:0017124">
    <property type="term" value="F:SH3 domain binding"/>
    <property type="evidence" value="ECO:0007669"/>
    <property type="project" value="UniProtKB-KW"/>
</dbReference>
<dbReference type="GO" id="GO:0019075">
    <property type="term" value="P:virus maturation"/>
    <property type="evidence" value="ECO:0007669"/>
    <property type="project" value="TreeGrafter"/>
</dbReference>